<gene>
    <name evidence="2" type="primary">rfbG</name>
    <name evidence="2" type="ORF">JGUZn3_05730</name>
</gene>
<dbReference type="PANTHER" id="PTHR43000">
    <property type="entry name" value="DTDP-D-GLUCOSE 4,6-DEHYDRATASE-RELATED"/>
    <property type="match status" value="1"/>
</dbReference>
<evidence type="ECO:0000313" key="3">
    <source>
        <dbReference type="Proteomes" id="UP000516349"/>
    </source>
</evidence>
<dbReference type="RefSeq" id="WP_238996875.1">
    <property type="nucleotide sequence ID" value="NZ_CP060244.1"/>
</dbReference>
<dbReference type="InterPro" id="IPR013445">
    <property type="entry name" value="CDP_4_6_deHydtase"/>
</dbReference>
<dbReference type="NCBIfam" id="TIGR02622">
    <property type="entry name" value="CDP_4_6_dhtase"/>
    <property type="match status" value="1"/>
</dbReference>
<dbReference type="EC" id="4.2.1.45" evidence="2"/>
<name>A0A7H1NPV8_9PROT</name>
<dbReference type="SUPFAM" id="SSF51735">
    <property type="entry name" value="NAD(P)-binding Rossmann-fold domains"/>
    <property type="match status" value="1"/>
</dbReference>
<dbReference type="Gene3D" id="3.40.50.720">
    <property type="entry name" value="NAD(P)-binding Rossmann-like Domain"/>
    <property type="match status" value="1"/>
</dbReference>
<accession>A0A7H1NPV8</accession>
<dbReference type="InterPro" id="IPR036291">
    <property type="entry name" value="NAD(P)-bd_dom_sf"/>
</dbReference>
<dbReference type="InterPro" id="IPR016040">
    <property type="entry name" value="NAD(P)-bd_dom"/>
</dbReference>
<keyword evidence="3" id="KW-1185">Reference proteome</keyword>
<proteinExistence type="predicted"/>
<dbReference type="GO" id="GO:0047733">
    <property type="term" value="F:CDP-glucose 4,6-dehydratase activity"/>
    <property type="evidence" value="ECO:0007669"/>
    <property type="project" value="UniProtKB-EC"/>
</dbReference>
<keyword evidence="2" id="KW-0456">Lyase</keyword>
<sequence>MAFNNIYSGKKVFITGHTGFKGSWLCSWLLNLGAEVCGYSKDIPTEPSLFELSDLSKKIKHIIGDIRDLPHLQSALHDFKPDFVFHLAAQAIVSLSYADPLETITSNVTGTAHVMDVLSKVDWPCVAIIITSDKCYDNVEWVWGYREIDPMGGKDIYSGSKGAAELIFRSYYHSFFKDKNPHVTLATARAGNVIGGGDWAKDRIVADCIRAWKKGDKVEIRSPSATRPWQHVLEPLSGYLTLGANLYHSKDNNGSSYNFGPHAEQNRTVIELLEDLGKIWGLKENSQTYHITGNIPFHEASLLKLNCDKALLELKWEATLTYHECMEMTGSWYRDVVKENKSAFEVTKKQLAYYENLAKQRHCIWNI</sequence>
<dbReference type="Gene3D" id="3.90.25.10">
    <property type="entry name" value="UDP-galactose 4-epimerase, domain 1"/>
    <property type="match status" value="1"/>
</dbReference>
<reference evidence="2 3" key="1">
    <citation type="submission" date="2020-08" db="EMBL/GenBank/DDBJ databases">
        <title>Complete genome sequence of Entomobacter blattae G55GP.</title>
        <authorList>
            <person name="Poehlein A."/>
            <person name="Guzman J."/>
            <person name="Daniel R."/>
            <person name="Vilcinskas A."/>
        </authorList>
    </citation>
    <scope>NUCLEOTIDE SEQUENCE [LARGE SCALE GENOMIC DNA]</scope>
    <source>
        <strain evidence="2 3">G55GP</strain>
    </source>
</reference>
<dbReference type="EMBL" id="CP060244">
    <property type="protein sequence ID" value="QNT77818.1"/>
    <property type="molecule type" value="Genomic_DNA"/>
</dbReference>
<organism evidence="2 3">
    <name type="scientific">Entomobacter blattae</name>
    <dbReference type="NCBI Taxonomy" id="2762277"/>
    <lineage>
        <taxon>Bacteria</taxon>
        <taxon>Pseudomonadati</taxon>
        <taxon>Pseudomonadota</taxon>
        <taxon>Alphaproteobacteria</taxon>
        <taxon>Acetobacterales</taxon>
        <taxon>Acetobacteraceae</taxon>
        <taxon>Entomobacter</taxon>
    </lineage>
</organism>
<dbReference type="AlphaFoldDB" id="A0A7H1NPV8"/>
<evidence type="ECO:0000313" key="2">
    <source>
        <dbReference type="EMBL" id="QNT77818.1"/>
    </source>
</evidence>
<feature type="domain" description="NAD(P)-binding" evidence="1">
    <location>
        <begin position="13"/>
        <end position="328"/>
    </location>
</feature>
<dbReference type="Pfam" id="PF16363">
    <property type="entry name" value="GDP_Man_Dehyd"/>
    <property type="match status" value="1"/>
</dbReference>
<evidence type="ECO:0000259" key="1">
    <source>
        <dbReference type="Pfam" id="PF16363"/>
    </source>
</evidence>
<protein>
    <submittedName>
        <fullName evidence="2">CDP-glucose 4,6-dehydratase</fullName>
        <ecNumber evidence="2">4.2.1.45</ecNumber>
    </submittedName>
</protein>
<dbReference type="KEGG" id="ebla:JGUZn3_05730"/>
<dbReference type="Proteomes" id="UP000516349">
    <property type="component" value="Chromosome"/>
</dbReference>